<dbReference type="RefSeq" id="WP_348945252.1">
    <property type="nucleotide sequence ID" value="NZ_CP157355.1"/>
</dbReference>
<dbReference type="PANTHER" id="PTHR35566">
    <property type="entry name" value="BLR3599 PROTEIN"/>
    <property type="match status" value="1"/>
</dbReference>
<dbReference type="PANTHER" id="PTHR35566:SF1">
    <property type="entry name" value="TYPE VI SECRETION SYSTEM BASEPLATE COMPONENT TSSK1"/>
    <property type="match status" value="1"/>
</dbReference>
<accession>A0AAU7FA36</accession>
<reference evidence="1" key="1">
    <citation type="submission" date="2024-05" db="EMBL/GenBank/DDBJ databases">
        <authorList>
            <person name="Yang L."/>
            <person name="Pan L."/>
        </authorList>
    </citation>
    <scope>NUCLEOTIDE SEQUENCE</scope>
    <source>
        <strain evidence="1">FCG-7</strain>
    </source>
</reference>
<sequence>MINNRVVWSEGLFIQQQHFQQLDRSIDYRFSRVAALGAEWFWGFSALELDTGMAEVGKVGLRRAAGVLKDGSVFSFPDNLELPDPVDVPADVRDELIYLAIPLGIEGRATHAYSGAEKHAARYRVKDLSISDVFDAQLAVDIALAEENYQLLLARDMSAEFIGLPVASVVEKLVDGRLQLDAAFIPPLLNCHHPLVRQCQHELLGMFRQRGVMIAEGISVERGSGAADVTEFLMLQTVNRHLPFLEQQLQRPALPFSDFYFYCQQMLGDLRVFLPAKRLLDNVPLYQHEQPHLCLMQIMKQLRELLTLVIDQSAIRIDLQERQLGVRIAIMSDSALYGISRFVLAVKAEVASEVVRSRLPSQIKVGPVEKIRELVNLHLPGVAISSLPVAPPQIPFHAGFCYFEFDQSSDFWRPLPNSGGLAMHIAGEFPGLQIELWMIRS</sequence>
<proteinExistence type="predicted"/>
<dbReference type="AlphaFoldDB" id="A0AAU7FA36"/>
<gene>
    <name evidence="1" type="primary">tssK</name>
    <name evidence="1" type="ORF">ABHF33_01175</name>
</gene>
<evidence type="ECO:0000313" key="1">
    <source>
        <dbReference type="EMBL" id="XBM00925.1"/>
    </source>
</evidence>
<dbReference type="KEGG" id="cmav:ABHF33_01175"/>
<dbReference type="EMBL" id="CP157355">
    <property type="protein sequence ID" value="XBM00925.1"/>
    <property type="molecule type" value="Genomic_DNA"/>
</dbReference>
<dbReference type="Pfam" id="PF05936">
    <property type="entry name" value="T6SS_VasE"/>
    <property type="match status" value="1"/>
</dbReference>
<dbReference type="NCBIfam" id="TIGR03353">
    <property type="entry name" value="VI_chp_4"/>
    <property type="match status" value="1"/>
</dbReference>
<dbReference type="InterPro" id="IPR010263">
    <property type="entry name" value="T6SS_TssK"/>
</dbReference>
<protein>
    <submittedName>
        <fullName evidence="1">Type VI secretion system baseplate subunit TssK</fullName>
    </submittedName>
</protein>
<organism evidence="1">
    <name type="scientific">Chitinibacter mangrovi</name>
    <dbReference type="NCBI Taxonomy" id="3153927"/>
    <lineage>
        <taxon>Bacteria</taxon>
        <taxon>Pseudomonadati</taxon>
        <taxon>Pseudomonadota</taxon>
        <taxon>Betaproteobacteria</taxon>
        <taxon>Neisseriales</taxon>
        <taxon>Chitinibacteraceae</taxon>
        <taxon>Chitinibacter</taxon>
    </lineage>
</organism>
<name>A0AAU7FA36_9NEIS</name>